<keyword evidence="4 7" id="KW-0964">Secreted</keyword>
<dbReference type="KEGG" id="csav:115707669"/>
<evidence type="ECO:0000313" key="8">
    <source>
        <dbReference type="EnsemblPlants" id="cds.novel_model_1177_5bd9a17a"/>
    </source>
</evidence>
<dbReference type="RefSeq" id="XP_030491555.1">
    <property type="nucleotide sequence ID" value="XM_030635695.2"/>
</dbReference>
<dbReference type="PROSITE" id="PS51257">
    <property type="entry name" value="PROKAR_LIPOPROTEIN"/>
    <property type="match status" value="1"/>
</dbReference>
<keyword evidence="6" id="KW-1015">Disulfide bond</keyword>
<feature type="signal peptide" evidence="7">
    <location>
        <begin position="1"/>
        <end position="20"/>
    </location>
</feature>
<organism evidence="8 9">
    <name type="scientific">Cannabis sativa</name>
    <name type="common">Hemp</name>
    <name type="synonym">Marijuana</name>
    <dbReference type="NCBI Taxonomy" id="3483"/>
    <lineage>
        <taxon>Eukaryota</taxon>
        <taxon>Viridiplantae</taxon>
        <taxon>Streptophyta</taxon>
        <taxon>Embryophyta</taxon>
        <taxon>Tracheophyta</taxon>
        <taxon>Spermatophyta</taxon>
        <taxon>Magnoliopsida</taxon>
        <taxon>eudicotyledons</taxon>
        <taxon>Gunneridae</taxon>
        <taxon>Pentapetalae</taxon>
        <taxon>rosids</taxon>
        <taxon>fabids</taxon>
        <taxon>Rosales</taxon>
        <taxon>Cannabaceae</taxon>
        <taxon>Cannabis</taxon>
    </lineage>
</organism>
<dbReference type="PANTHER" id="PTHR33109:SF74">
    <property type="entry name" value="EPIDERMAL PATTERNING FACTOR-LIKE PROTEIN"/>
    <property type="match status" value="1"/>
</dbReference>
<evidence type="ECO:0000256" key="7">
    <source>
        <dbReference type="RuleBase" id="RU367102"/>
    </source>
</evidence>
<dbReference type="PANTHER" id="PTHR33109">
    <property type="entry name" value="EPIDERMAL PATTERNING FACTOR-LIKE PROTEIN 4"/>
    <property type="match status" value="1"/>
</dbReference>
<keyword evidence="3 7" id="KW-0217">Developmental protein</keyword>
<keyword evidence="5 7" id="KW-0732">Signal</keyword>
<dbReference type="OrthoDB" id="1843021at2759"/>
<comment type="function">
    <text evidence="7">Controls stomatal patterning.</text>
</comment>
<reference evidence="8" key="1">
    <citation type="submission" date="2018-11" db="EMBL/GenBank/DDBJ databases">
        <authorList>
            <person name="Grassa J C."/>
        </authorList>
    </citation>
    <scope>NUCLEOTIDE SEQUENCE [LARGE SCALE GENOMIC DNA]</scope>
</reference>
<dbReference type="EnsemblPlants" id="novel_model_1177_5bd9a17a">
    <property type="protein sequence ID" value="cds.novel_model_1177_5bd9a17a"/>
    <property type="gene ID" value="novel_gene_663_5bd9a17a"/>
</dbReference>
<dbReference type="Pfam" id="PF17181">
    <property type="entry name" value="EPF"/>
    <property type="match status" value="1"/>
</dbReference>
<evidence type="ECO:0000256" key="3">
    <source>
        <dbReference type="ARBA" id="ARBA00022473"/>
    </source>
</evidence>
<evidence type="ECO:0000256" key="2">
    <source>
        <dbReference type="ARBA" id="ARBA00008127"/>
    </source>
</evidence>
<comment type="subcellular location">
    <subcellularLocation>
        <location evidence="1 7">Secreted</location>
    </subcellularLocation>
</comment>
<dbReference type="EMBL" id="UZAU01000193">
    <property type="status" value="NOT_ANNOTATED_CDS"/>
    <property type="molecule type" value="Genomic_DNA"/>
</dbReference>
<evidence type="ECO:0000313" key="9">
    <source>
        <dbReference type="Proteomes" id="UP000596661"/>
    </source>
</evidence>
<dbReference type="GeneID" id="115707669"/>
<evidence type="ECO:0000256" key="5">
    <source>
        <dbReference type="ARBA" id="ARBA00022729"/>
    </source>
</evidence>
<name>A0A803QTF0_CANSA</name>
<comment type="similarity">
    <text evidence="2 7">Belongs to the plant cysteine rich small secretory peptide family. Epidermal patterning factor subfamily.</text>
</comment>
<evidence type="ECO:0000256" key="1">
    <source>
        <dbReference type="ARBA" id="ARBA00004613"/>
    </source>
</evidence>
<dbReference type="Gramene" id="novel_model_1177_5bd9a17a">
    <property type="protein sequence ID" value="cds.novel_model_1177_5bd9a17a"/>
    <property type="gene ID" value="novel_gene_663_5bd9a17a"/>
</dbReference>
<accession>A0A803QTF0</accession>
<dbReference type="Proteomes" id="UP000596661">
    <property type="component" value="Chromosome 2"/>
</dbReference>
<feature type="chain" id="PRO_5031594894" description="Epidermal patterning factor-like protein" evidence="7">
    <location>
        <begin position="21"/>
        <end position="121"/>
    </location>
</feature>
<dbReference type="GO" id="GO:0010052">
    <property type="term" value="P:guard cell differentiation"/>
    <property type="evidence" value="ECO:0007669"/>
    <property type="project" value="UniProtKB-UniRule"/>
</dbReference>
<proteinExistence type="inferred from homology"/>
<sequence>MKRKMLLCCYFLMAFLMSSCVSNTKSRPFESKHFVQQQDQISHTPLSGFGFTKGNGNEIEEEYRSLSRLGSRPPNCVHKCEGCFPCDPVQIPATANRIGIQIANYEPEGWKCKCGASLFNP</sequence>
<gene>
    <name evidence="8" type="primary">LOC115707669</name>
</gene>
<dbReference type="GO" id="GO:0005576">
    <property type="term" value="C:extracellular region"/>
    <property type="evidence" value="ECO:0007669"/>
    <property type="project" value="UniProtKB-SubCell"/>
</dbReference>
<reference evidence="8" key="2">
    <citation type="submission" date="2021-03" db="UniProtKB">
        <authorList>
            <consortium name="EnsemblPlants"/>
        </authorList>
    </citation>
    <scope>IDENTIFICATION</scope>
</reference>
<dbReference type="AlphaFoldDB" id="A0A803QTF0"/>
<evidence type="ECO:0000256" key="4">
    <source>
        <dbReference type="ARBA" id="ARBA00022525"/>
    </source>
</evidence>
<keyword evidence="9" id="KW-1185">Reference proteome</keyword>
<evidence type="ECO:0000256" key="6">
    <source>
        <dbReference type="ARBA" id="ARBA00023157"/>
    </source>
</evidence>
<protein>
    <recommendedName>
        <fullName evidence="7">Epidermal patterning factor-like protein</fullName>
    </recommendedName>
</protein>
<dbReference type="OMA" id="CWIHASS"/>
<dbReference type="InterPro" id="IPR039455">
    <property type="entry name" value="EPFL"/>
</dbReference>